<reference evidence="15" key="1">
    <citation type="journal article" date="2020" name="Stud. Mycol.">
        <title>101 Dothideomycetes genomes: a test case for predicting lifestyles and emergence of pathogens.</title>
        <authorList>
            <person name="Haridas S."/>
            <person name="Albert R."/>
            <person name="Binder M."/>
            <person name="Bloem J."/>
            <person name="Labutti K."/>
            <person name="Salamov A."/>
            <person name="Andreopoulos B."/>
            <person name="Baker S."/>
            <person name="Barry K."/>
            <person name="Bills G."/>
            <person name="Bluhm B."/>
            <person name="Cannon C."/>
            <person name="Castanera R."/>
            <person name="Culley D."/>
            <person name="Daum C."/>
            <person name="Ezra D."/>
            <person name="Gonzalez J."/>
            <person name="Henrissat B."/>
            <person name="Kuo A."/>
            <person name="Liang C."/>
            <person name="Lipzen A."/>
            <person name="Lutzoni F."/>
            <person name="Magnuson J."/>
            <person name="Mondo S."/>
            <person name="Nolan M."/>
            <person name="Ohm R."/>
            <person name="Pangilinan J."/>
            <person name="Park H.-J."/>
            <person name="Ramirez L."/>
            <person name="Alfaro M."/>
            <person name="Sun H."/>
            <person name="Tritt A."/>
            <person name="Yoshinaga Y."/>
            <person name="Zwiers L.-H."/>
            <person name="Turgeon B."/>
            <person name="Goodwin S."/>
            <person name="Spatafora J."/>
            <person name="Crous P."/>
            <person name="Grigoriev I."/>
        </authorList>
    </citation>
    <scope>NUCLEOTIDE SEQUENCE</scope>
    <source>
        <strain evidence="15">CBS 115976</strain>
    </source>
</reference>
<dbReference type="OrthoDB" id="20028at2759"/>
<evidence type="ECO:0000256" key="8">
    <source>
        <dbReference type="ARBA" id="ARBA00022824"/>
    </source>
</evidence>
<keyword evidence="8 14" id="KW-0256">Endoplasmic reticulum</keyword>
<dbReference type="PANTHER" id="PTHR12646:SF0">
    <property type="entry name" value="DOL-P-MAN:MAN(5)GLCNAC(2)-PP-DOL ALPHA-1,3-MANNOSYLTRANSFERASE"/>
    <property type="match status" value="1"/>
</dbReference>
<comment type="function">
    <text evidence="11 14">Dol-P-Man:Man(5)GlcNAc(2)-PP-Dol alpha-1,3-mannosyltransferase that operates in the biosynthetic pathway of dolichol-linked oligosaccharides, the glycan precursors employed in protein asparagine (N)-glycosylation. The assembly of dolichol-linked oligosaccharides begins on the cytosolic side of the endoplasmic reticulum membrane and finishes in its lumen. The sequential addition of sugars to dolichol pyrophosphate produces dolichol-linked oligosaccharides containing fourteen sugars, including two GlcNAcs, nine mannoses and three glucoses. Once assembled, the oligosaccharide is transferred from the lipid to nascent proteins by oligosaccharyltransferases. In the lumen of the endoplasmic reticulum, adds the first dolichyl beta-D-mannosyl phosphate derived mannose in an alpha-1,3 linkage to Man(5)GlcNAc(2)-PP-dolichol to produce Man(6)GlcNAc(2)-PP-dolichol.</text>
</comment>
<dbReference type="EC" id="2.4.1.258" evidence="3 14"/>
<dbReference type="AlphaFoldDB" id="A0A6A6UJM9"/>
<evidence type="ECO:0000256" key="1">
    <source>
        <dbReference type="ARBA" id="ARBA00004477"/>
    </source>
</evidence>
<feature type="transmembrane region" description="Helical" evidence="14">
    <location>
        <begin position="182"/>
        <end position="201"/>
    </location>
</feature>
<gene>
    <name evidence="15" type="ORF">BT63DRAFT_422880</name>
</gene>
<feature type="transmembrane region" description="Helical" evidence="14">
    <location>
        <begin position="381"/>
        <end position="399"/>
    </location>
</feature>
<keyword evidence="10 14" id="KW-0472">Membrane</keyword>
<feature type="transmembrane region" description="Helical" evidence="14">
    <location>
        <begin position="20"/>
        <end position="39"/>
    </location>
</feature>
<feature type="transmembrane region" description="Helical" evidence="14">
    <location>
        <begin position="256"/>
        <end position="278"/>
    </location>
</feature>
<dbReference type="Pfam" id="PF05208">
    <property type="entry name" value="ALG3"/>
    <property type="match status" value="1"/>
</dbReference>
<evidence type="ECO:0000256" key="9">
    <source>
        <dbReference type="ARBA" id="ARBA00022989"/>
    </source>
</evidence>
<dbReference type="Proteomes" id="UP000799302">
    <property type="component" value="Unassembled WGS sequence"/>
</dbReference>
<comment type="subcellular location">
    <subcellularLocation>
        <location evidence="1 14">Endoplasmic reticulum membrane</location>
        <topology evidence="1 14">Multi-pass membrane protein</topology>
    </subcellularLocation>
</comment>
<organism evidence="15 16">
    <name type="scientific">Microthyrium microscopicum</name>
    <dbReference type="NCBI Taxonomy" id="703497"/>
    <lineage>
        <taxon>Eukaryota</taxon>
        <taxon>Fungi</taxon>
        <taxon>Dikarya</taxon>
        <taxon>Ascomycota</taxon>
        <taxon>Pezizomycotina</taxon>
        <taxon>Dothideomycetes</taxon>
        <taxon>Dothideomycetes incertae sedis</taxon>
        <taxon>Microthyriales</taxon>
        <taxon>Microthyriaceae</taxon>
        <taxon>Microthyrium</taxon>
    </lineage>
</organism>
<dbReference type="InterPro" id="IPR007873">
    <property type="entry name" value="Glycosyltransferase_ALG3"/>
</dbReference>
<proteinExistence type="inferred from homology"/>
<feature type="transmembrane region" description="Helical" evidence="14">
    <location>
        <begin position="350"/>
        <end position="369"/>
    </location>
</feature>
<evidence type="ECO:0000256" key="12">
    <source>
        <dbReference type="ARBA" id="ARBA00049506"/>
    </source>
</evidence>
<dbReference type="GO" id="GO:0052925">
    <property type="term" value="F:dol-P-Man:Man(5)GlcNAc(2)-PP-Dol alpha-1,3-mannosyltransferase activity"/>
    <property type="evidence" value="ECO:0007669"/>
    <property type="project" value="UniProtKB-EC"/>
</dbReference>
<keyword evidence="6 14" id="KW-0808">Transferase</keyword>
<dbReference type="UniPathway" id="UPA00378"/>
<feature type="transmembrane region" description="Helical" evidence="14">
    <location>
        <begin position="139"/>
        <end position="162"/>
    </location>
</feature>
<keyword evidence="16" id="KW-1185">Reference proteome</keyword>
<evidence type="ECO:0000256" key="11">
    <source>
        <dbReference type="ARBA" id="ARBA00044743"/>
    </source>
</evidence>
<dbReference type="EMBL" id="MU004232">
    <property type="protein sequence ID" value="KAF2672422.1"/>
    <property type="molecule type" value="Genomic_DNA"/>
</dbReference>
<evidence type="ECO:0000256" key="2">
    <source>
        <dbReference type="ARBA" id="ARBA00004922"/>
    </source>
</evidence>
<evidence type="ECO:0000256" key="14">
    <source>
        <dbReference type="RuleBase" id="RU364047"/>
    </source>
</evidence>
<evidence type="ECO:0000256" key="10">
    <source>
        <dbReference type="ARBA" id="ARBA00023136"/>
    </source>
</evidence>
<comment type="catalytic activity">
    <reaction evidence="12 14">
        <text>an alpha-D-Man-(1-&gt;2)-alpha-D-Man-(1-&gt;2)-alpha-D-Man-(1-&gt;3)-[alpha-D-Man-(1-&gt;6)]-beta-D-Man-(1-&gt;4)-beta-D-GlcNAc-(1-&gt;4)-alpha-D-GlcNAc-diphospho-di-trans,poly-cis-dolichol + a di-trans,poly-cis-dolichyl beta-D-mannosyl phosphate = an alpha-D-Man-(1-&gt;2)-alpha-D-Man-(1-&gt;2)-alpha-D-Man-(1-&gt;3)-[alpha-D-Man-(1-&gt;3)-alpha-D-Man-(1-&gt;6)]-beta-D-Man-(1-&gt;4)-beta-D-GlcNAc-(1-&gt;4)-alpha-D-GlcNAc-diphospho-di-trans,poly-cis-dolichol + a di-trans,poly-cis-dolichyl phosphate + H(+)</text>
        <dbReference type="Rhea" id="RHEA:29527"/>
        <dbReference type="Rhea" id="RHEA-COMP:19498"/>
        <dbReference type="Rhea" id="RHEA-COMP:19501"/>
        <dbReference type="Rhea" id="RHEA-COMP:19516"/>
        <dbReference type="Rhea" id="RHEA-COMP:19517"/>
        <dbReference type="ChEBI" id="CHEBI:15378"/>
        <dbReference type="ChEBI" id="CHEBI:57683"/>
        <dbReference type="ChEBI" id="CHEBI:58211"/>
        <dbReference type="ChEBI" id="CHEBI:132515"/>
        <dbReference type="ChEBI" id="CHEBI:132516"/>
        <dbReference type="EC" id="2.4.1.258"/>
    </reaction>
    <physiologicalReaction direction="left-to-right" evidence="12 14">
        <dbReference type="Rhea" id="RHEA:29528"/>
    </physiologicalReaction>
</comment>
<keyword evidence="7 14" id="KW-0812">Transmembrane</keyword>
<evidence type="ECO:0000313" key="16">
    <source>
        <dbReference type="Proteomes" id="UP000799302"/>
    </source>
</evidence>
<accession>A0A6A6UJM9</accession>
<keyword evidence="5 14" id="KW-0328">Glycosyltransferase</keyword>
<evidence type="ECO:0000256" key="13">
    <source>
        <dbReference type="ARBA" id="ARBA00093457"/>
    </source>
</evidence>
<evidence type="ECO:0000256" key="5">
    <source>
        <dbReference type="ARBA" id="ARBA00022676"/>
    </source>
</evidence>
<evidence type="ECO:0000313" key="15">
    <source>
        <dbReference type="EMBL" id="KAF2672422.1"/>
    </source>
</evidence>
<evidence type="ECO:0000256" key="4">
    <source>
        <dbReference type="ARBA" id="ARBA00015561"/>
    </source>
</evidence>
<evidence type="ECO:0000256" key="6">
    <source>
        <dbReference type="ARBA" id="ARBA00022679"/>
    </source>
</evidence>
<comment type="pathway">
    <text evidence="2 14">Protein modification; protein glycosylation.</text>
</comment>
<evidence type="ECO:0000256" key="3">
    <source>
        <dbReference type="ARBA" id="ARBA00011964"/>
    </source>
</evidence>
<dbReference type="PANTHER" id="PTHR12646">
    <property type="entry name" value="NOT56 - RELATED"/>
    <property type="match status" value="1"/>
</dbReference>
<evidence type="ECO:0000256" key="7">
    <source>
        <dbReference type="ARBA" id="ARBA00022692"/>
    </source>
</evidence>
<comment type="similarity">
    <text evidence="13">Belongs to the glycosyltransferase ALG3 family.</text>
</comment>
<name>A0A6A6UJM9_9PEZI</name>
<feature type="transmembrane region" description="Helical" evidence="14">
    <location>
        <begin position="96"/>
        <end position="118"/>
    </location>
</feature>
<dbReference type="GO" id="GO:0005789">
    <property type="term" value="C:endoplasmic reticulum membrane"/>
    <property type="evidence" value="ECO:0007669"/>
    <property type="project" value="UniProtKB-SubCell"/>
</dbReference>
<sequence length="421" mass="47922">MEQINQVLSIAQDPKQSRWIGRTLLALDALLCAAIIWKIPYTEIDWTTYMQHIKLYVKGEQDYAYLTGSTGPLVYPGLHVYIYRALYAITGEGENILLGQIIFAGLYLTTLSVVMSCYRNAKAPPYIFPLLVMSKRLHSIFMLRMFNDCFTVLFMFSAIYFYQKKSWNLGSVCFTCGLGVKMNIILIIPGLAFIFLQGLGVDRSFTQGLIMLQSQGLFAYEFVKVNWQSYLSHAFQFNRQFLYRWTVNWRFIPETIFLSTPFSTALLGLHAAILLVFATTRWTAPSRRSLKATIRLFLTDPDSEPADRIGMRITPDYIMTTLLTANAIGMLCARSLHYQFYSWIAWATPYLLWRAGVGPVGVYGVWALQEWAWNVYPSTDASSMAVVGCLAVQVFGVWWGTRKDHPVPSGDASDAEKKKEI</sequence>
<keyword evidence="9 14" id="KW-1133">Transmembrane helix</keyword>
<protein>
    <recommendedName>
        <fullName evidence="4 14">Dol-P-Man:Man(5)GlcNAc(2)-PP-Dol alpha-1,3-mannosyltransferase</fullName>
        <ecNumber evidence="3 14">2.4.1.258</ecNumber>
    </recommendedName>
    <alternativeName>
        <fullName evidence="14">Dol-P-Man-dependent alpha(1-3)-mannosyltransferase</fullName>
    </alternativeName>
</protein>